<dbReference type="PROSITE" id="PS51160">
    <property type="entry name" value="ACYLPHOSPHATASE_3"/>
    <property type="match status" value="1"/>
</dbReference>
<dbReference type="SUPFAM" id="SSF54975">
    <property type="entry name" value="Acylphosphatase/BLUF domain-like"/>
    <property type="match status" value="1"/>
</dbReference>
<name>A0A2T1HMC1_9HYPH</name>
<dbReference type="Gene3D" id="3.30.70.100">
    <property type="match status" value="1"/>
</dbReference>
<organism evidence="7 8">
    <name type="scientific">Alsobacter soli</name>
    <dbReference type="NCBI Taxonomy" id="2109933"/>
    <lineage>
        <taxon>Bacteria</taxon>
        <taxon>Pseudomonadati</taxon>
        <taxon>Pseudomonadota</taxon>
        <taxon>Alphaproteobacteria</taxon>
        <taxon>Hyphomicrobiales</taxon>
        <taxon>Alsobacteraceae</taxon>
        <taxon>Alsobacter</taxon>
    </lineage>
</organism>
<dbReference type="GO" id="GO:0003998">
    <property type="term" value="F:acylphosphatase activity"/>
    <property type="evidence" value="ECO:0007669"/>
    <property type="project" value="UniProtKB-EC"/>
</dbReference>
<comment type="caution">
    <text evidence="7">The sequence shown here is derived from an EMBL/GenBank/DDBJ whole genome shotgun (WGS) entry which is preliminary data.</text>
</comment>
<keyword evidence="4" id="KW-0378">Hydrolase</keyword>
<dbReference type="EC" id="3.6.1.7" evidence="2 4"/>
<evidence type="ECO:0000256" key="3">
    <source>
        <dbReference type="ARBA" id="ARBA00047645"/>
    </source>
</evidence>
<sequence>MGRTVRIIVRGRVQGVGYRAWTEREALARGLQGWVRNRLDGSVEALISGDERQVEDMLRACRHGPRLAAVDDVTVQESAEPAGDAFRTAPTI</sequence>
<dbReference type="PANTHER" id="PTHR47268:SF4">
    <property type="entry name" value="ACYLPHOSPHATASE"/>
    <property type="match status" value="1"/>
</dbReference>
<reference evidence="8" key="1">
    <citation type="submission" date="2018-03" db="EMBL/GenBank/DDBJ databases">
        <authorList>
            <person name="Sun L."/>
            <person name="Liu H."/>
            <person name="Chen W."/>
            <person name="Huang K."/>
            <person name="Liu W."/>
            <person name="Gao X."/>
        </authorList>
    </citation>
    <scope>NUCLEOTIDE SEQUENCE [LARGE SCALE GENOMIC DNA]</scope>
    <source>
        <strain evidence="8">SH9</strain>
    </source>
</reference>
<proteinExistence type="inferred from homology"/>
<accession>A0A2T1HMC1</accession>
<evidence type="ECO:0000256" key="4">
    <source>
        <dbReference type="PROSITE-ProRule" id="PRU00520"/>
    </source>
</evidence>
<evidence type="ECO:0000259" key="6">
    <source>
        <dbReference type="PROSITE" id="PS51160"/>
    </source>
</evidence>
<comment type="similarity">
    <text evidence="1 5">Belongs to the acylphosphatase family.</text>
</comment>
<dbReference type="EMBL" id="PVZS01000038">
    <property type="protein sequence ID" value="PSC02782.1"/>
    <property type="molecule type" value="Genomic_DNA"/>
</dbReference>
<dbReference type="OrthoDB" id="5295388at2"/>
<dbReference type="PROSITE" id="PS00151">
    <property type="entry name" value="ACYLPHOSPHATASE_2"/>
    <property type="match status" value="1"/>
</dbReference>
<comment type="catalytic activity">
    <reaction evidence="3 4">
        <text>an acyl phosphate + H2O = a carboxylate + phosphate + H(+)</text>
        <dbReference type="Rhea" id="RHEA:14965"/>
        <dbReference type="ChEBI" id="CHEBI:15377"/>
        <dbReference type="ChEBI" id="CHEBI:15378"/>
        <dbReference type="ChEBI" id="CHEBI:29067"/>
        <dbReference type="ChEBI" id="CHEBI:43474"/>
        <dbReference type="ChEBI" id="CHEBI:59918"/>
        <dbReference type="EC" id="3.6.1.7"/>
    </reaction>
</comment>
<feature type="active site" evidence="4">
    <location>
        <position position="37"/>
    </location>
</feature>
<dbReference type="InterPro" id="IPR036046">
    <property type="entry name" value="Acylphosphatase-like_dom_sf"/>
</dbReference>
<dbReference type="Pfam" id="PF00708">
    <property type="entry name" value="Acylphosphatase"/>
    <property type="match status" value="1"/>
</dbReference>
<dbReference type="AlphaFoldDB" id="A0A2T1HMC1"/>
<evidence type="ECO:0000313" key="8">
    <source>
        <dbReference type="Proteomes" id="UP000239772"/>
    </source>
</evidence>
<feature type="active site" evidence="4">
    <location>
        <position position="19"/>
    </location>
</feature>
<protein>
    <recommendedName>
        <fullName evidence="2 4">acylphosphatase</fullName>
        <ecNumber evidence="2 4">3.6.1.7</ecNumber>
    </recommendedName>
</protein>
<evidence type="ECO:0000313" key="7">
    <source>
        <dbReference type="EMBL" id="PSC02782.1"/>
    </source>
</evidence>
<dbReference type="InterPro" id="IPR017968">
    <property type="entry name" value="Acylphosphatase_CS"/>
</dbReference>
<feature type="domain" description="Acylphosphatase-like" evidence="6">
    <location>
        <begin position="4"/>
        <end position="90"/>
    </location>
</feature>
<dbReference type="RefSeq" id="WP_106340141.1">
    <property type="nucleotide sequence ID" value="NZ_PVZS01000038.1"/>
</dbReference>
<dbReference type="PRINTS" id="PR00112">
    <property type="entry name" value="ACYLPHPHTASE"/>
</dbReference>
<dbReference type="Proteomes" id="UP000239772">
    <property type="component" value="Unassembled WGS sequence"/>
</dbReference>
<evidence type="ECO:0000256" key="5">
    <source>
        <dbReference type="RuleBase" id="RU004168"/>
    </source>
</evidence>
<dbReference type="InterPro" id="IPR001792">
    <property type="entry name" value="Acylphosphatase-like_dom"/>
</dbReference>
<dbReference type="PANTHER" id="PTHR47268">
    <property type="entry name" value="ACYLPHOSPHATASE"/>
    <property type="match status" value="1"/>
</dbReference>
<keyword evidence="8" id="KW-1185">Reference proteome</keyword>
<evidence type="ECO:0000256" key="1">
    <source>
        <dbReference type="ARBA" id="ARBA00005614"/>
    </source>
</evidence>
<gene>
    <name evidence="7" type="ORF">SLNSH_22325</name>
</gene>
<evidence type="ECO:0000256" key="2">
    <source>
        <dbReference type="ARBA" id="ARBA00012150"/>
    </source>
</evidence>
<dbReference type="NCBIfam" id="NF010996">
    <property type="entry name" value="PRK14421.1"/>
    <property type="match status" value="1"/>
</dbReference>
<dbReference type="InterPro" id="IPR020456">
    <property type="entry name" value="Acylphosphatase"/>
</dbReference>